<evidence type="ECO:0000313" key="2">
    <source>
        <dbReference type="EMBL" id="CAG8607081.1"/>
    </source>
</evidence>
<dbReference type="AlphaFoldDB" id="A0A9N9GJU3"/>
<keyword evidence="1" id="KW-1133">Transmembrane helix</keyword>
<name>A0A9N9GJU3_9GLOM</name>
<comment type="caution">
    <text evidence="2">The sequence shown here is derived from an EMBL/GenBank/DDBJ whole genome shotgun (WGS) entry which is preliminary data.</text>
</comment>
<evidence type="ECO:0000313" key="3">
    <source>
        <dbReference type="Proteomes" id="UP000789706"/>
    </source>
</evidence>
<dbReference type="Proteomes" id="UP000789706">
    <property type="component" value="Unassembled WGS sequence"/>
</dbReference>
<reference evidence="2" key="1">
    <citation type="submission" date="2021-06" db="EMBL/GenBank/DDBJ databases">
        <authorList>
            <person name="Kallberg Y."/>
            <person name="Tangrot J."/>
            <person name="Rosling A."/>
        </authorList>
    </citation>
    <scope>NUCLEOTIDE SEQUENCE</scope>
    <source>
        <strain evidence="2">AZ414A</strain>
    </source>
</reference>
<feature type="non-terminal residue" evidence="2">
    <location>
        <position position="1"/>
    </location>
</feature>
<protein>
    <submittedName>
        <fullName evidence="2">917_t:CDS:1</fullName>
    </submittedName>
</protein>
<feature type="transmembrane region" description="Helical" evidence="1">
    <location>
        <begin position="45"/>
        <end position="66"/>
    </location>
</feature>
<proteinExistence type="predicted"/>
<dbReference type="EMBL" id="CAJVPK010002142">
    <property type="protein sequence ID" value="CAG8607081.1"/>
    <property type="molecule type" value="Genomic_DNA"/>
</dbReference>
<keyword evidence="1" id="KW-0472">Membrane</keyword>
<organism evidence="2 3">
    <name type="scientific">Diversispora eburnea</name>
    <dbReference type="NCBI Taxonomy" id="1213867"/>
    <lineage>
        <taxon>Eukaryota</taxon>
        <taxon>Fungi</taxon>
        <taxon>Fungi incertae sedis</taxon>
        <taxon>Mucoromycota</taxon>
        <taxon>Glomeromycotina</taxon>
        <taxon>Glomeromycetes</taxon>
        <taxon>Diversisporales</taxon>
        <taxon>Diversisporaceae</taxon>
        <taxon>Diversispora</taxon>
    </lineage>
</organism>
<sequence length="105" mass="12372">FPLYAFVSSAFVILWITEVFSNLSLVYRGYCSTLSPEYHLCNAYITTNILGWMVLISFAFTTGFSWKVYKDEKNRVYQTKEFGIETNNKMNSIPQKLQPQFWEKQ</sequence>
<keyword evidence="1" id="KW-0812">Transmembrane</keyword>
<evidence type="ECO:0000256" key="1">
    <source>
        <dbReference type="SAM" id="Phobius"/>
    </source>
</evidence>
<gene>
    <name evidence="2" type="ORF">DEBURN_LOCUS9797</name>
</gene>
<accession>A0A9N9GJU3</accession>
<keyword evidence="3" id="KW-1185">Reference proteome</keyword>